<sequence length="151" mass="17297">MMLHQNFVILSIINCTCKFRCAVSVRIELDARGRVSSAGCSGAGAICATREPRGQSRNKYKRIYVSLCTNVSSCTCESVVRIIQISIFTIDAFPIANEVRADDDRETDKNKNRKVRRMLEITLYSFEYHTRHVRLSFEGSTHEYLKMQTFT</sequence>
<accession>A0ABD2W3G8</accession>
<dbReference type="Proteomes" id="UP001627154">
    <property type="component" value="Unassembled WGS sequence"/>
</dbReference>
<keyword evidence="2" id="KW-1185">Reference proteome</keyword>
<dbReference type="EMBL" id="JBJJXI010000137">
    <property type="protein sequence ID" value="KAL3387409.1"/>
    <property type="molecule type" value="Genomic_DNA"/>
</dbReference>
<evidence type="ECO:0000313" key="1">
    <source>
        <dbReference type="EMBL" id="KAL3387409.1"/>
    </source>
</evidence>
<organism evidence="1 2">
    <name type="scientific">Trichogramma kaykai</name>
    <dbReference type="NCBI Taxonomy" id="54128"/>
    <lineage>
        <taxon>Eukaryota</taxon>
        <taxon>Metazoa</taxon>
        <taxon>Ecdysozoa</taxon>
        <taxon>Arthropoda</taxon>
        <taxon>Hexapoda</taxon>
        <taxon>Insecta</taxon>
        <taxon>Pterygota</taxon>
        <taxon>Neoptera</taxon>
        <taxon>Endopterygota</taxon>
        <taxon>Hymenoptera</taxon>
        <taxon>Apocrita</taxon>
        <taxon>Proctotrupomorpha</taxon>
        <taxon>Chalcidoidea</taxon>
        <taxon>Trichogrammatidae</taxon>
        <taxon>Trichogramma</taxon>
    </lineage>
</organism>
<reference evidence="1 2" key="1">
    <citation type="journal article" date="2024" name="bioRxiv">
        <title>A reference genome for Trichogramma kaykai: A tiny desert-dwelling parasitoid wasp with competing sex-ratio distorters.</title>
        <authorList>
            <person name="Culotta J."/>
            <person name="Lindsey A.R."/>
        </authorList>
    </citation>
    <scope>NUCLEOTIDE SEQUENCE [LARGE SCALE GENOMIC DNA]</scope>
    <source>
        <strain evidence="1 2">KSX58</strain>
    </source>
</reference>
<name>A0ABD2W3G8_9HYME</name>
<evidence type="ECO:0000313" key="2">
    <source>
        <dbReference type="Proteomes" id="UP001627154"/>
    </source>
</evidence>
<protein>
    <submittedName>
        <fullName evidence="1">Uncharacterized protein</fullName>
    </submittedName>
</protein>
<dbReference type="AlphaFoldDB" id="A0ABD2W3G8"/>
<gene>
    <name evidence="1" type="ORF">TKK_017342</name>
</gene>
<comment type="caution">
    <text evidence="1">The sequence shown here is derived from an EMBL/GenBank/DDBJ whole genome shotgun (WGS) entry which is preliminary data.</text>
</comment>
<proteinExistence type="predicted"/>